<accession>A0ABW9GD00</accession>
<dbReference type="PANTHER" id="PTHR45011:SF1">
    <property type="entry name" value="DAP3-BINDING CELL DEATH ENHANCER 1"/>
    <property type="match status" value="1"/>
</dbReference>
<evidence type="ECO:0000313" key="2">
    <source>
        <dbReference type="EMBL" id="MFM2486893.1"/>
    </source>
</evidence>
<name>A0ABW9GD00_9GAMM</name>
<evidence type="ECO:0008006" key="4">
    <source>
        <dbReference type="Google" id="ProtNLM"/>
    </source>
</evidence>
<gene>
    <name evidence="2" type="ORF">ABUE30_17825</name>
</gene>
<evidence type="ECO:0000313" key="3">
    <source>
        <dbReference type="Proteomes" id="UP001629953"/>
    </source>
</evidence>
<dbReference type="InterPro" id="IPR011990">
    <property type="entry name" value="TPR-like_helical_dom_sf"/>
</dbReference>
<sequence>MKRILIGVLSLIAALAITVAESYCLYHLPQLHQIGLIGQVIPIISLLVMIYLIHDRLQLSKGPRLTHKPAGFAVDNQLFQAWDNAPHTDPSAPQHYQTDAPWRRYLQGHLQLSVRFPILFAGRRCRSWLKKRAAITPIPYACWAARCWLHQSNQAADFTRAMAQLSRSVTTNDPTCYALLGYIYACPDSPYYDPLQALSYFKRGAKCHDPFAILNLAYCYEYGLGVSTNLEQAKALYQQTGEQCGYPVASYRLSLLLAQNPERLESAYYWAYIAMIESDHASASVTRCEQLVQQLFPEQIVELEARAKPLLRLLSLKRAQSKGVLLWQATSIINMS</sequence>
<keyword evidence="1" id="KW-1133">Transmembrane helix</keyword>
<dbReference type="EMBL" id="JBEQCT010000012">
    <property type="protein sequence ID" value="MFM2486893.1"/>
    <property type="molecule type" value="Genomic_DNA"/>
</dbReference>
<evidence type="ECO:0000256" key="1">
    <source>
        <dbReference type="SAM" id="Phobius"/>
    </source>
</evidence>
<dbReference type="Proteomes" id="UP001629953">
    <property type="component" value="Unassembled WGS sequence"/>
</dbReference>
<dbReference type="InterPro" id="IPR052748">
    <property type="entry name" value="ISR_Activator"/>
</dbReference>
<organism evidence="2 3">
    <name type="scientific">Celerinatantimonas yamalensis</name>
    <dbReference type="NCBI Taxonomy" id="559956"/>
    <lineage>
        <taxon>Bacteria</taxon>
        <taxon>Pseudomonadati</taxon>
        <taxon>Pseudomonadota</taxon>
        <taxon>Gammaproteobacteria</taxon>
        <taxon>Celerinatantimonadaceae</taxon>
        <taxon>Celerinatantimonas</taxon>
    </lineage>
</organism>
<dbReference type="Gene3D" id="1.25.40.10">
    <property type="entry name" value="Tetratricopeptide repeat domain"/>
    <property type="match status" value="1"/>
</dbReference>
<keyword evidence="1" id="KW-0472">Membrane</keyword>
<protein>
    <recommendedName>
        <fullName evidence="4">Sel1 repeat family protein</fullName>
    </recommendedName>
</protein>
<feature type="transmembrane region" description="Helical" evidence="1">
    <location>
        <begin position="36"/>
        <end position="54"/>
    </location>
</feature>
<comment type="caution">
    <text evidence="2">The sequence shown here is derived from an EMBL/GenBank/DDBJ whole genome shotgun (WGS) entry which is preliminary data.</text>
</comment>
<dbReference type="InterPro" id="IPR006597">
    <property type="entry name" value="Sel1-like"/>
</dbReference>
<proteinExistence type="predicted"/>
<dbReference type="Pfam" id="PF08238">
    <property type="entry name" value="Sel1"/>
    <property type="match status" value="2"/>
</dbReference>
<dbReference type="RefSeq" id="WP_408625192.1">
    <property type="nucleotide sequence ID" value="NZ_JBEQCT010000012.1"/>
</dbReference>
<dbReference type="SUPFAM" id="SSF81901">
    <property type="entry name" value="HCP-like"/>
    <property type="match status" value="1"/>
</dbReference>
<dbReference type="PANTHER" id="PTHR45011">
    <property type="entry name" value="DAP3-BINDING CELL DEATH ENHANCER 1"/>
    <property type="match status" value="1"/>
</dbReference>
<keyword evidence="3" id="KW-1185">Reference proteome</keyword>
<reference evidence="2 3" key="1">
    <citation type="journal article" date="2013" name="Int. J. Syst. Evol. Microbiol.">
        <title>Celerinatantimonas yamalensis sp. nov., a cold-adapted diazotrophic bacterium from a cold permafrost brine.</title>
        <authorList>
            <person name="Shcherbakova V."/>
            <person name="Chuvilskaya N."/>
            <person name="Rivkina E."/>
            <person name="Demidov N."/>
            <person name="Uchaeva V."/>
            <person name="Suetin S."/>
            <person name="Suzina N."/>
            <person name="Gilichinsky D."/>
        </authorList>
    </citation>
    <scope>NUCLEOTIDE SEQUENCE [LARGE SCALE GENOMIC DNA]</scope>
    <source>
        <strain evidence="2 3">C7</strain>
    </source>
</reference>
<keyword evidence="1" id="KW-0812">Transmembrane</keyword>
<dbReference type="SMART" id="SM00671">
    <property type="entry name" value="SEL1"/>
    <property type="match status" value="3"/>
</dbReference>